<dbReference type="SUPFAM" id="SSF55874">
    <property type="entry name" value="ATPase domain of HSP90 chaperone/DNA topoisomerase II/histidine kinase"/>
    <property type="match status" value="1"/>
</dbReference>
<dbReference type="SMART" id="SM00388">
    <property type="entry name" value="HisKA"/>
    <property type="match status" value="1"/>
</dbReference>
<dbReference type="Gene3D" id="3.40.50.2300">
    <property type="match status" value="1"/>
</dbReference>
<dbReference type="Pfam" id="PF00512">
    <property type="entry name" value="HisKA"/>
    <property type="match status" value="1"/>
</dbReference>
<dbReference type="Pfam" id="PF02518">
    <property type="entry name" value="HATPase_c"/>
    <property type="match status" value="1"/>
</dbReference>
<keyword evidence="6 14" id="KW-0418">Kinase</keyword>
<dbReference type="InterPro" id="IPR005467">
    <property type="entry name" value="His_kinase_dom"/>
</dbReference>
<dbReference type="PROSITE" id="PS50112">
    <property type="entry name" value="PAS"/>
    <property type="match status" value="1"/>
</dbReference>
<evidence type="ECO:0000256" key="4">
    <source>
        <dbReference type="ARBA" id="ARBA00022679"/>
    </source>
</evidence>
<dbReference type="PROSITE" id="PS50110">
    <property type="entry name" value="RESPONSE_REGULATORY"/>
    <property type="match status" value="1"/>
</dbReference>
<evidence type="ECO:0000256" key="8">
    <source>
        <dbReference type="ARBA" id="ARBA00023012"/>
    </source>
</evidence>
<dbReference type="PANTHER" id="PTHR43065:SF46">
    <property type="entry name" value="C4-DICARBOXYLATE TRANSPORT SENSOR PROTEIN DCTB"/>
    <property type="match status" value="1"/>
</dbReference>
<evidence type="ECO:0000259" key="11">
    <source>
        <dbReference type="PROSITE" id="PS50110"/>
    </source>
</evidence>
<evidence type="ECO:0000256" key="9">
    <source>
        <dbReference type="PROSITE-ProRule" id="PRU00169"/>
    </source>
</evidence>
<dbReference type="InterPro" id="IPR004358">
    <property type="entry name" value="Sig_transdc_His_kin-like_C"/>
</dbReference>
<dbReference type="SMART" id="SM00065">
    <property type="entry name" value="GAF"/>
    <property type="match status" value="1"/>
</dbReference>
<dbReference type="InterPro" id="IPR011006">
    <property type="entry name" value="CheY-like_superfamily"/>
</dbReference>
<dbReference type="InterPro" id="IPR036097">
    <property type="entry name" value="HisK_dim/P_sf"/>
</dbReference>
<keyword evidence="15" id="KW-1185">Reference proteome</keyword>
<evidence type="ECO:0000256" key="2">
    <source>
        <dbReference type="ARBA" id="ARBA00012438"/>
    </source>
</evidence>
<dbReference type="CDD" id="cd00082">
    <property type="entry name" value="HisKA"/>
    <property type="match status" value="1"/>
</dbReference>
<keyword evidence="3 9" id="KW-0597">Phosphoprotein</keyword>
<evidence type="ECO:0000256" key="3">
    <source>
        <dbReference type="ARBA" id="ARBA00022553"/>
    </source>
</evidence>
<accession>A0A1Z4GBK2</accession>
<dbReference type="InterPro" id="IPR029016">
    <property type="entry name" value="GAF-like_dom_sf"/>
</dbReference>
<sequence length="936" mass="105060">METLICNYEVARLEALQQYQILDTPPEQAFDDLVSLAAQICDTPIALINFIDVNRQWFKAKVGLDIQQIPVGIGFCRFCLEKKDIVVIPDTLLDEDFAQEIVVTSPPYVRFYAGVPLFAPRGEVIGTLCVIDNVPREISPKQVESLQAISRLIVRQLDIRRNLGELSQIKTEYQQAQVALQESQSTLHSFFDSAPMMMGVVELGENNIFHVSDNLSAAQFFGLTPKIMQNRCEQKIGVAHSYLQRWRHYFDQAEQTQLPVRFEDVYDTPQGRKCLSATISVIVGSSSGRSQFAYIVEDISDRQQAETQLRWKETLLHSMNSVSPLAFYVVDKYTDNILYFNDRFCEIWGIVHLKELMEHQQLLHQDILAEVCKSIVDLPRFMNSCQVLQQTDNCCVTEDEIALTDGRTIRRLSTQICQQNNQYCVRLYIFEDITVQKQTEQKFREQAALLDVATDAIILRDLSDKILLWNQSATNLYGWTTAEALGKNANQLLNHNCLPQYSEIRNLVLEHGHWQGELQKNNRSGKQLIVESRWTLVRDEHNQAKSILVVDTDITQRKQLENQFLRTQRMESIGTLASGIAHDLNNVLSPILMAVQLLKNKNTEQNQPQILSIIETNVKRGANLVKQVLSFVRGTEGDRTIIQVKHLIMDIQQIIQQTFPKSIEFIAEIQPDLSTVCGDSTQLHQVLLNLCVNARDAMPTGGNLSISAENIWLDADYVQIHLDAQVGAYIVLTVSDSGIGINSTLLDRIFEPFFTTKEFGKGTGLGLSTVMGIIKGHGGFITVSSCIGQGTTFKVYLPAVHTEDVTEIWAEAEISKGQGELILVVDDETAIQSITASALANHNYQTICASDGMEAIAVYTQHQNKISAAIIDMMMPNMDGATTIHQLTTINPQIPIIAVSGLATSEQVPTGQIVFLPKPYSTPELLAVLHKILHSQ</sequence>
<dbReference type="InterPro" id="IPR003018">
    <property type="entry name" value="GAF"/>
</dbReference>
<dbReference type="InterPro" id="IPR013767">
    <property type="entry name" value="PAS_fold"/>
</dbReference>
<evidence type="ECO:0000313" key="14">
    <source>
        <dbReference type="EMBL" id="BAY14885.1"/>
    </source>
</evidence>
<comment type="catalytic activity">
    <reaction evidence="1">
        <text>ATP + protein L-histidine = ADP + protein N-phospho-L-histidine.</text>
        <dbReference type="EC" id="2.7.13.3"/>
    </reaction>
</comment>
<evidence type="ECO:0000259" key="12">
    <source>
        <dbReference type="PROSITE" id="PS50112"/>
    </source>
</evidence>
<name>A0A1Z4GBK2_9CYAN</name>
<organism evidence="14 15">
    <name type="scientific">Anabaenopsis circularis NIES-21</name>
    <dbReference type="NCBI Taxonomy" id="1085406"/>
    <lineage>
        <taxon>Bacteria</taxon>
        <taxon>Bacillati</taxon>
        <taxon>Cyanobacteriota</taxon>
        <taxon>Cyanophyceae</taxon>
        <taxon>Nostocales</taxon>
        <taxon>Nodulariaceae</taxon>
        <taxon>Anabaenopsis</taxon>
    </lineage>
</organism>
<dbReference type="InterPro" id="IPR001789">
    <property type="entry name" value="Sig_transdc_resp-reg_receiver"/>
</dbReference>
<keyword evidence="5" id="KW-0547">Nucleotide-binding</keyword>
<evidence type="ECO:0000256" key="1">
    <source>
        <dbReference type="ARBA" id="ARBA00000085"/>
    </source>
</evidence>
<dbReference type="InterPro" id="IPR036890">
    <property type="entry name" value="HATPase_C_sf"/>
</dbReference>
<dbReference type="PROSITE" id="PS50109">
    <property type="entry name" value="HIS_KIN"/>
    <property type="match status" value="1"/>
</dbReference>
<evidence type="ECO:0000313" key="15">
    <source>
        <dbReference type="Proteomes" id="UP000218287"/>
    </source>
</evidence>
<dbReference type="GO" id="GO:0005524">
    <property type="term" value="F:ATP binding"/>
    <property type="evidence" value="ECO:0007669"/>
    <property type="project" value="UniProtKB-KW"/>
</dbReference>
<dbReference type="GO" id="GO:0006355">
    <property type="term" value="P:regulation of DNA-templated transcription"/>
    <property type="evidence" value="ECO:0007669"/>
    <property type="project" value="InterPro"/>
</dbReference>
<dbReference type="SUPFAM" id="SSF52172">
    <property type="entry name" value="CheY-like"/>
    <property type="match status" value="1"/>
</dbReference>
<keyword evidence="8" id="KW-0902">Two-component regulatory system</keyword>
<keyword evidence="7" id="KW-0067">ATP-binding</keyword>
<dbReference type="Pfam" id="PF00989">
    <property type="entry name" value="PAS"/>
    <property type="match status" value="1"/>
</dbReference>
<dbReference type="CDD" id="cd00156">
    <property type="entry name" value="REC"/>
    <property type="match status" value="1"/>
</dbReference>
<dbReference type="CDD" id="cd00130">
    <property type="entry name" value="PAS"/>
    <property type="match status" value="1"/>
</dbReference>
<dbReference type="InterPro" id="IPR003594">
    <property type="entry name" value="HATPase_dom"/>
</dbReference>
<dbReference type="InterPro" id="IPR003661">
    <property type="entry name" value="HisK_dim/P_dom"/>
</dbReference>
<dbReference type="Pfam" id="PF00072">
    <property type="entry name" value="Response_reg"/>
    <property type="match status" value="1"/>
</dbReference>
<dbReference type="Gene3D" id="1.10.287.130">
    <property type="match status" value="1"/>
</dbReference>
<dbReference type="EMBL" id="AP018174">
    <property type="protein sequence ID" value="BAY14885.1"/>
    <property type="molecule type" value="Genomic_DNA"/>
</dbReference>
<dbReference type="Pfam" id="PF13188">
    <property type="entry name" value="PAS_8"/>
    <property type="match status" value="1"/>
</dbReference>
<dbReference type="Gene3D" id="3.30.450.40">
    <property type="match status" value="1"/>
</dbReference>
<evidence type="ECO:0000256" key="5">
    <source>
        <dbReference type="ARBA" id="ARBA00022741"/>
    </source>
</evidence>
<dbReference type="PROSITE" id="PS50113">
    <property type="entry name" value="PAC"/>
    <property type="match status" value="1"/>
</dbReference>
<keyword evidence="4" id="KW-0808">Transferase</keyword>
<dbReference type="PRINTS" id="PR00344">
    <property type="entry name" value="BCTRLSENSOR"/>
</dbReference>
<reference evidence="14 15" key="1">
    <citation type="submission" date="2017-06" db="EMBL/GenBank/DDBJ databases">
        <title>Genome sequencing of cyanobaciteial culture collection at National Institute for Environmental Studies (NIES).</title>
        <authorList>
            <person name="Hirose Y."/>
            <person name="Shimura Y."/>
            <person name="Fujisawa T."/>
            <person name="Nakamura Y."/>
            <person name="Kawachi M."/>
        </authorList>
    </citation>
    <scope>NUCLEOTIDE SEQUENCE [LARGE SCALE GENOMIC DNA]</scope>
    <source>
        <strain evidence="14 15">NIES-21</strain>
    </source>
</reference>
<feature type="domain" description="Response regulatory" evidence="11">
    <location>
        <begin position="821"/>
        <end position="933"/>
    </location>
</feature>
<feature type="domain" description="Histidine kinase" evidence="10">
    <location>
        <begin position="579"/>
        <end position="801"/>
    </location>
</feature>
<feature type="modified residue" description="4-aspartylphosphate" evidence="9">
    <location>
        <position position="872"/>
    </location>
</feature>
<dbReference type="SUPFAM" id="SSF47384">
    <property type="entry name" value="Homodimeric domain of signal transducing histidine kinase"/>
    <property type="match status" value="1"/>
</dbReference>
<dbReference type="OrthoDB" id="9788063at2"/>
<feature type="domain" description="PAC" evidence="13">
    <location>
        <begin position="514"/>
        <end position="566"/>
    </location>
</feature>
<dbReference type="PANTHER" id="PTHR43065">
    <property type="entry name" value="SENSOR HISTIDINE KINASE"/>
    <property type="match status" value="1"/>
</dbReference>
<dbReference type="Gene3D" id="3.30.565.10">
    <property type="entry name" value="Histidine kinase-like ATPase, C-terminal domain"/>
    <property type="match status" value="1"/>
</dbReference>
<dbReference type="Pfam" id="PF01590">
    <property type="entry name" value="GAF"/>
    <property type="match status" value="1"/>
</dbReference>
<dbReference type="InterPro" id="IPR000014">
    <property type="entry name" value="PAS"/>
</dbReference>
<protein>
    <recommendedName>
        <fullName evidence="2">histidine kinase</fullName>
        <ecNumber evidence="2">2.7.13.3</ecNumber>
    </recommendedName>
</protein>
<dbReference type="InterPro" id="IPR035965">
    <property type="entry name" value="PAS-like_dom_sf"/>
</dbReference>
<dbReference type="Proteomes" id="UP000218287">
    <property type="component" value="Chromosome"/>
</dbReference>
<dbReference type="SMART" id="SM00387">
    <property type="entry name" value="HATPase_c"/>
    <property type="match status" value="1"/>
</dbReference>
<gene>
    <name evidence="14" type="ORF">NIES21_06700</name>
</gene>
<dbReference type="SMART" id="SM00091">
    <property type="entry name" value="PAS"/>
    <property type="match status" value="3"/>
</dbReference>
<evidence type="ECO:0000256" key="6">
    <source>
        <dbReference type="ARBA" id="ARBA00022777"/>
    </source>
</evidence>
<dbReference type="GO" id="GO:0000155">
    <property type="term" value="F:phosphorelay sensor kinase activity"/>
    <property type="evidence" value="ECO:0007669"/>
    <property type="project" value="InterPro"/>
</dbReference>
<dbReference type="AlphaFoldDB" id="A0A1Z4GBK2"/>
<dbReference type="NCBIfam" id="TIGR00229">
    <property type="entry name" value="sensory_box"/>
    <property type="match status" value="2"/>
</dbReference>
<dbReference type="SMART" id="SM00448">
    <property type="entry name" value="REC"/>
    <property type="match status" value="1"/>
</dbReference>
<dbReference type="SUPFAM" id="SSF55781">
    <property type="entry name" value="GAF domain-like"/>
    <property type="match status" value="1"/>
</dbReference>
<evidence type="ECO:0000259" key="13">
    <source>
        <dbReference type="PROSITE" id="PS50113"/>
    </source>
</evidence>
<evidence type="ECO:0000259" key="10">
    <source>
        <dbReference type="PROSITE" id="PS50109"/>
    </source>
</evidence>
<dbReference type="SUPFAM" id="SSF55785">
    <property type="entry name" value="PYP-like sensor domain (PAS domain)"/>
    <property type="match status" value="3"/>
</dbReference>
<proteinExistence type="predicted"/>
<dbReference type="EC" id="2.7.13.3" evidence="2"/>
<dbReference type="InterPro" id="IPR000700">
    <property type="entry name" value="PAS-assoc_C"/>
</dbReference>
<evidence type="ECO:0000256" key="7">
    <source>
        <dbReference type="ARBA" id="ARBA00022840"/>
    </source>
</evidence>
<feature type="domain" description="PAS" evidence="12">
    <location>
        <begin position="442"/>
        <end position="512"/>
    </location>
</feature>
<dbReference type="Gene3D" id="3.30.450.20">
    <property type="entry name" value="PAS domain"/>
    <property type="match status" value="3"/>
</dbReference>